<protein>
    <recommendedName>
        <fullName evidence="5">GH18 domain-containing protein</fullName>
    </recommendedName>
</protein>
<organism evidence="4">
    <name type="scientific">Caenorhabditis brenneri</name>
    <name type="common">Nematode worm</name>
    <dbReference type="NCBI Taxonomy" id="135651"/>
    <lineage>
        <taxon>Eukaryota</taxon>
        <taxon>Metazoa</taxon>
        <taxon>Ecdysozoa</taxon>
        <taxon>Nematoda</taxon>
        <taxon>Chromadorea</taxon>
        <taxon>Rhabditida</taxon>
        <taxon>Rhabditina</taxon>
        <taxon>Rhabditomorpha</taxon>
        <taxon>Rhabditoidea</taxon>
        <taxon>Rhabditidae</taxon>
        <taxon>Peloderinae</taxon>
        <taxon>Caenorhabditis</taxon>
    </lineage>
</organism>
<feature type="signal peptide" evidence="2">
    <location>
        <begin position="1"/>
        <end position="17"/>
    </location>
</feature>
<dbReference type="OMA" id="LANFCHK"/>
<dbReference type="GO" id="GO:0070492">
    <property type="term" value="F:oligosaccharide binding"/>
    <property type="evidence" value="ECO:0007669"/>
    <property type="project" value="TreeGrafter"/>
</dbReference>
<sequence>MIRILLLALSVFSLGSTADVRINELKWRPELITKESILANYENMTPDEPPLFSDIPQLVFLSNFTERDYPYAEKNAKRIEYVSFSWFLVGPQYDEYETKMDNVRFIGDQFINQTLIQNLRKANSNIKIVPRFQFTKFAPGIAESFVRDELLVQRSARTIVNFCHEHGFDGAVIAWGALLSKVVTFDEDDLHSVDLYRNMLETLEQVGNVIRKNGLIAIFAMQPPFTGNNLESLESETEIFLLPPQFCHKMMDSYDFVNVWLDDESTRPINRQYFHDRFLEKIMKFYNYSPKLFIGIIFYGYELPLDAYLRGENGFEWKPIGGERFLEILKKDDAILTFNEVNKEHELTSESANAFILYPSLTQLEYRLAHIKQHPGVGLGIWAYGNGLPYFTNLL</sequence>
<dbReference type="EMBL" id="GL379787">
    <property type="protein sequence ID" value="EGT30874.1"/>
    <property type="molecule type" value="Genomic_DNA"/>
</dbReference>
<name>G0M999_CAEBE</name>
<dbReference type="HOGENOM" id="CLU_763391_0_0_1"/>
<dbReference type="InterPro" id="IPR029070">
    <property type="entry name" value="Chitinase_insertion_sf"/>
</dbReference>
<dbReference type="STRING" id="135651.G0M999"/>
<dbReference type="AlphaFoldDB" id="G0M999"/>
<keyword evidence="4" id="KW-1185">Reference proteome</keyword>
<dbReference type="InterPro" id="IPR017853">
    <property type="entry name" value="GH"/>
</dbReference>
<evidence type="ECO:0000256" key="1">
    <source>
        <dbReference type="ARBA" id="ARBA00009336"/>
    </source>
</evidence>
<dbReference type="GO" id="GO:0012505">
    <property type="term" value="C:endomembrane system"/>
    <property type="evidence" value="ECO:0007669"/>
    <property type="project" value="TreeGrafter"/>
</dbReference>
<reference evidence="4" key="1">
    <citation type="submission" date="2011-07" db="EMBL/GenBank/DDBJ databases">
        <authorList>
            <consortium name="Caenorhabditis brenneri Sequencing and Analysis Consortium"/>
            <person name="Wilson R.K."/>
        </authorList>
    </citation>
    <scope>NUCLEOTIDE SEQUENCE [LARGE SCALE GENOMIC DNA]</scope>
    <source>
        <strain evidence="4">PB2801</strain>
    </source>
</reference>
<evidence type="ECO:0000256" key="2">
    <source>
        <dbReference type="SAM" id="SignalP"/>
    </source>
</evidence>
<feature type="chain" id="PRO_5003403192" description="GH18 domain-containing protein" evidence="2">
    <location>
        <begin position="18"/>
        <end position="395"/>
    </location>
</feature>
<dbReference type="Gene3D" id="3.10.50.10">
    <property type="match status" value="1"/>
</dbReference>
<dbReference type="eggNOG" id="KOG2091">
    <property type="taxonomic scope" value="Eukaryota"/>
</dbReference>
<evidence type="ECO:0000313" key="4">
    <source>
        <dbReference type="Proteomes" id="UP000008068"/>
    </source>
</evidence>
<dbReference type="OrthoDB" id="10254444at2759"/>
<dbReference type="Proteomes" id="UP000008068">
    <property type="component" value="Unassembled WGS sequence"/>
</dbReference>
<evidence type="ECO:0008006" key="5">
    <source>
        <dbReference type="Google" id="ProtNLM"/>
    </source>
</evidence>
<accession>G0M999</accession>
<dbReference type="PANTHER" id="PTHR46066">
    <property type="entry name" value="CHITINASE DOMAIN-CONTAINING PROTEIN 1 FAMILY MEMBER"/>
    <property type="match status" value="1"/>
</dbReference>
<keyword evidence="2" id="KW-0732">Signal</keyword>
<evidence type="ECO:0000313" key="3">
    <source>
        <dbReference type="EMBL" id="EGT30874.1"/>
    </source>
</evidence>
<comment type="similarity">
    <text evidence="1">Belongs to the glycosyl hydrolase 18 family.</text>
</comment>
<dbReference type="FunCoup" id="G0M999">
    <property type="interactions" value="1121"/>
</dbReference>
<proteinExistence type="inferred from homology"/>
<gene>
    <name evidence="3" type="ORF">CAEBREN_24059</name>
</gene>
<dbReference type="InParanoid" id="G0M999"/>
<dbReference type="Gene3D" id="3.20.20.80">
    <property type="entry name" value="Glycosidases"/>
    <property type="match status" value="1"/>
</dbReference>
<dbReference type="PANTHER" id="PTHR46066:SF2">
    <property type="entry name" value="CHITINASE DOMAIN-CONTAINING PROTEIN 1"/>
    <property type="match status" value="1"/>
</dbReference>
<dbReference type="SUPFAM" id="SSF51445">
    <property type="entry name" value="(Trans)glycosidases"/>
    <property type="match status" value="1"/>
</dbReference>